<comment type="caution">
    <text evidence="2">The sequence shown here is derived from an EMBL/GenBank/DDBJ whole genome shotgun (WGS) entry which is preliminary data.</text>
</comment>
<dbReference type="PANTHER" id="PTHR46309:SF5">
    <property type="entry name" value="GNAT FAMILY ACETYLTRANSFERASE"/>
    <property type="match status" value="1"/>
</dbReference>
<feature type="domain" description="Increased DNA methylation 1 C-terminal" evidence="1">
    <location>
        <begin position="12"/>
        <end position="124"/>
    </location>
</feature>
<dbReference type="AlphaFoldDB" id="A0AAD4Z0H1"/>
<dbReference type="GO" id="GO:0003714">
    <property type="term" value="F:transcription corepressor activity"/>
    <property type="evidence" value="ECO:0007669"/>
    <property type="project" value="InterPro"/>
</dbReference>
<organism evidence="2 3">
    <name type="scientific">Prunus dulcis</name>
    <name type="common">Almond</name>
    <name type="synonym">Amygdalus dulcis</name>
    <dbReference type="NCBI Taxonomy" id="3755"/>
    <lineage>
        <taxon>Eukaryota</taxon>
        <taxon>Viridiplantae</taxon>
        <taxon>Streptophyta</taxon>
        <taxon>Embryophyta</taxon>
        <taxon>Tracheophyta</taxon>
        <taxon>Spermatophyta</taxon>
        <taxon>Magnoliopsida</taxon>
        <taxon>eudicotyledons</taxon>
        <taxon>Gunneridae</taxon>
        <taxon>Pentapetalae</taxon>
        <taxon>rosids</taxon>
        <taxon>fabids</taxon>
        <taxon>Rosales</taxon>
        <taxon>Rosaceae</taxon>
        <taxon>Amygdaloideae</taxon>
        <taxon>Amygdaleae</taxon>
        <taxon>Prunus</taxon>
    </lineage>
</organism>
<name>A0AAD4Z0H1_PRUDU</name>
<protein>
    <recommendedName>
        <fullName evidence="1">Increased DNA methylation 1 C-terminal domain-containing protein</fullName>
    </recommendedName>
</protein>
<gene>
    <name evidence="2" type="ORF">L3X38_027500</name>
</gene>
<sequence>MYEFDARIGFERSNLGWLNFRGFYTAILEKNDEIIYAASIRIHGREMAEMPFVGTESKCTGQGFLRKLLVAIEPALHFLIVENLVILASIEIVGMWTKKFEFSHLESAMIRTIISSNTLMFPECCQATERLAGR</sequence>
<dbReference type="InterPro" id="IPR056511">
    <property type="entry name" value="IDM1_C"/>
</dbReference>
<proteinExistence type="predicted"/>
<dbReference type="InterPro" id="IPR042163">
    <property type="entry name" value="PHF12"/>
</dbReference>
<dbReference type="Pfam" id="PF23209">
    <property type="entry name" value="IDM1_C"/>
    <property type="match status" value="1"/>
</dbReference>
<dbReference type="PANTHER" id="PTHR46309">
    <property type="entry name" value="PHD FINGER PROTEIN 12"/>
    <property type="match status" value="1"/>
</dbReference>
<evidence type="ECO:0000313" key="3">
    <source>
        <dbReference type="Proteomes" id="UP001054821"/>
    </source>
</evidence>
<keyword evidence="3" id="KW-1185">Reference proteome</keyword>
<evidence type="ECO:0000259" key="1">
    <source>
        <dbReference type="Pfam" id="PF23209"/>
    </source>
</evidence>
<dbReference type="GO" id="GO:0005634">
    <property type="term" value="C:nucleus"/>
    <property type="evidence" value="ECO:0007669"/>
    <property type="project" value="TreeGrafter"/>
</dbReference>
<dbReference type="EMBL" id="JAJFAZ020000005">
    <property type="protein sequence ID" value="KAI5328104.1"/>
    <property type="molecule type" value="Genomic_DNA"/>
</dbReference>
<reference evidence="2 3" key="1">
    <citation type="journal article" date="2022" name="G3 (Bethesda)">
        <title>Whole-genome sequence and methylome profiling of the almond [Prunus dulcis (Mill.) D.A. Webb] cultivar 'Nonpareil'.</title>
        <authorList>
            <person name="D'Amico-Willman K.M."/>
            <person name="Ouma W.Z."/>
            <person name="Meulia T."/>
            <person name="Sideli G.M."/>
            <person name="Gradziel T.M."/>
            <person name="Fresnedo-Ramirez J."/>
        </authorList>
    </citation>
    <scope>NUCLEOTIDE SEQUENCE [LARGE SCALE GENOMIC DNA]</scope>
    <source>
        <strain evidence="2">Clone GOH B32 T37-40</strain>
    </source>
</reference>
<dbReference type="Proteomes" id="UP001054821">
    <property type="component" value="Chromosome 5"/>
</dbReference>
<evidence type="ECO:0000313" key="2">
    <source>
        <dbReference type="EMBL" id="KAI5328104.1"/>
    </source>
</evidence>
<accession>A0AAD4Z0H1</accession>
<dbReference type="GO" id="GO:0006357">
    <property type="term" value="P:regulation of transcription by RNA polymerase II"/>
    <property type="evidence" value="ECO:0007669"/>
    <property type="project" value="TreeGrafter"/>
</dbReference>